<dbReference type="EMBL" id="KN822115">
    <property type="protein sequence ID" value="KIM56504.1"/>
    <property type="molecule type" value="Genomic_DNA"/>
</dbReference>
<dbReference type="PANTHER" id="PTHR11764:SF20">
    <property type="entry name" value="LANOSTEROL SYNTHASE"/>
    <property type="match status" value="1"/>
</dbReference>
<keyword evidence="6 7" id="KW-0413">Isomerase</keyword>
<evidence type="ECO:0000313" key="11">
    <source>
        <dbReference type="Proteomes" id="UP000053989"/>
    </source>
</evidence>
<keyword evidence="5" id="KW-0443">Lipid metabolism</keyword>
<evidence type="ECO:0000256" key="6">
    <source>
        <dbReference type="ARBA" id="ARBA00023235"/>
    </source>
</evidence>
<keyword evidence="3" id="KW-0677">Repeat</keyword>
<dbReference type="SFLD" id="SFLDG01016">
    <property type="entry name" value="Prenyltransferase_Like_2"/>
    <property type="match status" value="1"/>
</dbReference>
<protein>
    <recommendedName>
        <fullName evidence="7">Terpene cyclase/mutase family member</fullName>
        <ecNumber evidence="7">5.4.99.-</ecNumber>
    </recommendedName>
</protein>
<dbReference type="Gene3D" id="6.20.120.20">
    <property type="match status" value="1"/>
</dbReference>
<keyword evidence="4" id="KW-0752">Steroid biosynthesis</keyword>
<dbReference type="Proteomes" id="UP000053989">
    <property type="component" value="Unassembled WGS sequence"/>
</dbReference>
<keyword evidence="2" id="KW-0444">Lipid biosynthesis</keyword>
<comment type="similarity">
    <text evidence="1 7">Belongs to the terpene cyclase/mutase family.</text>
</comment>
<evidence type="ECO:0000259" key="9">
    <source>
        <dbReference type="Pfam" id="PF13249"/>
    </source>
</evidence>
<dbReference type="GO" id="GO:0000250">
    <property type="term" value="F:lanosterol synthase activity"/>
    <property type="evidence" value="ECO:0007669"/>
    <property type="project" value="TreeGrafter"/>
</dbReference>
<dbReference type="OrthoDB" id="21502at2759"/>
<name>A0A0C3DJI8_9AGAM</name>
<keyword evidence="11" id="KW-1185">Reference proteome</keyword>
<evidence type="ECO:0000256" key="1">
    <source>
        <dbReference type="ARBA" id="ARBA00009755"/>
    </source>
</evidence>
<evidence type="ECO:0000256" key="3">
    <source>
        <dbReference type="ARBA" id="ARBA00022737"/>
    </source>
</evidence>
<dbReference type="GO" id="GO:0006696">
    <property type="term" value="P:ergosterol biosynthetic process"/>
    <property type="evidence" value="ECO:0007669"/>
    <property type="project" value="TreeGrafter"/>
</dbReference>
<sequence length="746" mass="85177">MFMPPDELAKLYSPLDIPESGEKPFTDYSRWRLRVNDGGRHTWHYLRTDEENEKWPQNEVDKYWIGLPLNLPALPKAKDPLEAARNGYTFYKHLQSEDGHWAGEYGGPMFLLPGLVIGSYIAGMGFTVEERLEMIRYLINHAHPDDGGWGIHIEGHSTVFGTALNYVALRLLGMHADHPIAVRARACLHKLGGATGVPAWGKFWLAVLNVYDWEGLNPITPELWLLPDWVPFHPHKWWIHTRNVYIPMGYLYGLRFRMEENDMIRALRQELYTTDYYSIYWPAQRNNVASVDLYAPHSTVFDAINVVLGMYEGCAISPLRNAALKRSYELIVYEDENTEYQTIGPVSKMVNLLCRFYTEGADNEVYKQHAIKRADFMWLGAEGMMMCGTNGSQLWDIGFISQALVETGLAEEEENGESLRKALGWLDVCQIRDNPKHYKTAYRHRSKGAWPFSTKEQSYTVSDCTGEGLKSVLYLQNQVKGIEKLVSDDRLFDAVDTLLTMQNANGGFASYELVRGPQWLEWLNPAEVFGDIMIEFCYPECTTSVITSLSIFRKYYPHYRVAEIECVPRTIQKAIGYLHAAQKPEGGWVGSWGISFTYAAQFALESLSLVGENYSNSSSVQRACRYLLSHQREDGGWGESYKTCELASWVEHENTQVVQTCWATMALMYAGYPDPAPIERAVKLVMSRQLPDGSWPQEAIEGVFNKNCAISYPNFKFSFPIWMLGKAHWYLKALKEKKATPGHQMS</sequence>
<dbReference type="NCBIfam" id="TIGR01787">
    <property type="entry name" value="squalene_cyclas"/>
    <property type="match status" value="1"/>
</dbReference>
<evidence type="ECO:0000256" key="4">
    <source>
        <dbReference type="ARBA" id="ARBA00022955"/>
    </source>
</evidence>
<dbReference type="HOGENOM" id="CLU_009074_2_1_1"/>
<dbReference type="Pfam" id="PF13249">
    <property type="entry name" value="SQHop_cyclase_N"/>
    <property type="match status" value="1"/>
</dbReference>
<dbReference type="FunFam" id="1.50.10.20:FF:000003">
    <property type="entry name" value="Terpene cyclase/mutase family member"/>
    <property type="match status" value="1"/>
</dbReference>
<evidence type="ECO:0000256" key="5">
    <source>
        <dbReference type="ARBA" id="ARBA00023098"/>
    </source>
</evidence>
<evidence type="ECO:0000313" key="10">
    <source>
        <dbReference type="EMBL" id="KIM56504.1"/>
    </source>
</evidence>
<dbReference type="InterPro" id="IPR032696">
    <property type="entry name" value="SQ_cyclase_C"/>
</dbReference>
<gene>
    <name evidence="10" type="ORF">SCLCIDRAFT_132434</name>
</gene>
<feature type="domain" description="Squalene cyclase N-terminal" evidence="9">
    <location>
        <begin position="93"/>
        <end position="364"/>
    </location>
</feature>
<reference evidence="11" key="2">
    <citation type="submission" date="2015-01" db="EMBL/GenBank/DDBJ databases">
        <title>Evolutionary Origins and Diversification of the Mycorrhizal Mutualists.</title>
        <authorList>
            <consortium name="DOE Joint Genome Institute"/>
            <consortium name="Mycorrhizal Genomics Consortium"/>
            <person name="Kohler A."/>
            <person name="Kuo A."/>
            <person name="Nagy L.G."/>
            <person name="Floudas D."/>
            <person name="Copeland A."/>
            <person name="Barry K.W."/>
            <person name="Cichocki N."/>
            <person name="Veneault-Fourrey C."/>
            <person name="LaButti K."/>
            <person name="Lindquist E.A."/>
            <person name="Lipzen A."/>
            <person name="Lundell T."/>
            <person name="Morin E."/>
            <person name="Murat C."/>
            <person name="Riley R."/>
            <person name="Ohm R."/>
            <person name="Sun H."/>
            <person name="Tunlid A."/>
            <person name="Henrissat B."/>
            <person name="Grigoriev I.V."/>
            <person name="Hibbett D.S."/>
            <person name="Martin F."/>
        </authorList>
    </citation>
    <scope>NUCLEOTIDE SEQUENCE [LARGE SCALE GENOMIC DNA]</scope>
    <source>
        <strain evidence="11">Foug A</strain>
    </source>
</reference>
<dbReference type="Pfam" id="PF13243">
    <property type="entry name" value="SQHop_cyclase_C"/>
    <property type="match status" value="1"/>
</dbReference>
<dbReference type="GO" id="GO:0005811">
    <property type="term" value="C:lipid droplet"/>
    <property type="evidence" value="ECO:0007669"/>
    <property type="project" value="InterPro"/>
</dbReference>
<dbReference type="PANTHER" id="PTHR11764">
    <property type="entry name" value="TERPENE CYCLASE/MUTASE FAMILY MEMBER"/>
    <property type="match status" value="1"/>
</dbReference>
<dbReference type="InParanoid" id="A0A0C3DJI8"/>
<dbReference type="AlphaFoldDB" id="A0A0C3DJI8"/>
<feature type="domain" description="Squalene cyclase C-terminal" evidence="8">
    <location>
        <begin position="392"/>
        <end position="727"/>
    </location>
</feature>
<dbReference type="SUPFAM" id="SSF48239">
    <property type="entry name" value="Terpenoid cyclases/Protein prenyltransferases"/>
    <property type="match status" value="2"/>
</dbReference>
<dbReference type="GO" id="GO:0016104">
    <property type="term" value="P:triterpenoid biosynthetic process"/>
    <property type="evidence" value="ECO:0007669"/>
    <property type="project" value="InterPro"/>
</dbReference>
<dbReference type="InterPro" id="IPR008930">
    <property type="entry name" value="Terpenoid_cyclase/PrenylTrfase"/>
</dbReference>
<evidence type="ECO:0000256" key="7">
    <source>
        <dbReference type="RuleBase" id="RU362003"/>
    </source>
</evidence>
<dbReference type="FunCoup" id="A0A0C3DJI8">
    <property type="interactions" value="91"/>
</dbReference>
<accession>A0A0C3DJI8</accession>
<dbReference type="EC" id="5.4.99.-" evidence="7"/>
<dbReference type="STRING" id="1036808.A0A0C3DJI8"/>
<reference evidence="10 11" key="1">
    <citation type="submission" date="2014-04" db="EMBL/GenBank/DDBJ databases">
        <authorList>
            <consortium name="DOE Joint Genome Institute"/>
            <person name="Kuo A."/>
            <person name="Kohler A."/>
            <person name="Nagy L.G."/>
            <person name="Floudas D."/>
            <person name="Copeland A."/>
            <person name="Barry K.W."/>
            <person name="Cichocki N."/>
            <person name="Veneault-Fourrey C."/>
            <person name="LaButti K."/>
            <person name="Lindquist E.A."/>
            <person name="Lipzen A."/>
            <person name="Lundell T."/>
            <person name="Morin E."/>
            <person name="Murat C."/>
            <person name="Sun H."/>
            <person name="Tunlid A."/>
            <person name="Henrissat B."/>
            <person name="Grigoriev I.V."/>
            <person name="Hibbett D.S."/>
            <person name="Martin F."/>
            <person name="Nordberg H.P."/>
            <person name="Cantor M.N."/>
            <person name="Hua S.X."/>
        </authorList>
    </citation>
    <scope>NUCLEOTIDE SEQUENCE [LARGE SCALE GENOMIC DNA]</scope>
    <source>
        <strain evidence="10 11">Foug A</strain>
    </source>
</reference>
<dbReference type="InterPro" id="IPR032697">
    <property type="entry name" value="SQ_cyclase_N"/>
</dbReference>
<proteinExistence type="inferred from homology"/>
<evidence type="ECO:0000259" key="8">
    <source>
        <dbReference type="Pfam" id="PF13243"/>
    </source>
</evidence>
<dbReference type="CDD" id="cd02892">
    <property type="entry name" value="SQCY_1"/>
    <property type="match status" value="1"/>
</dbReference>
<dbReference type="InterPro" id="IPR018333">
    <property type="entry name" value="Squalene_cyclase"/>
</dbReference>
<organism evidence="10 11">
    <name type="scientific">Scleroderma citrinum Foug A</name>
    <dbReference type="NCBI Taxonomy" id="1036808"/>
    <lineage>
        <taxon>Eukaryota</taxon>
        <taxon>Fungi</taxon>
        <taxon>Dikarya</taxon>
        <taxon>Basidiomycota</taxon>
        <taxon>Agaricomycotina</taxon>
        <taxon>Agaricomycetes</taxon>
        <taxon>Agaricomycetidae</taxon>
        <taxon>Boletales</taxon>
        <taxon>Sclerodermatineae</taxon>
        <taxon>Sclerodermataceae</taxon>
        <taxon>Scleroderma</taxon>
    </lineage>
</organism>
<dbReference type="Gene3D" id="1.50.10.20">
    <property type="match status" value="2"/>
</dbReference>
<evidence type="ECO:0000256" key="2">
    <source>
        <dbReference type="ARBA" id="ARBA00022516"/>
    </source>
</evidence>